<dbReference type="Proteomes" id="UP000241085">
    <property type="component" value="Unassembled WGS sequence"/>
</dbReference>
<dbReference type="GO" id="GO:0006950">
    <property type="term" value="P:response to stress"/>
    <property type="evidence" value="ECO:0007669"/>
    <property type="project" value="TreeGrafter"/>
</dbReference>
<dbReference type="InterPro" id="IPR036388">
    <property type="entry name" value="WH-like_DNA-bd_sf"/>
</dbReference>
<comment type="caution">
    <text evidence="2">The sequence shown here is derived from an EMBL/GenBank/DDBJ whole genome shotgun (WGS) entry which is preliminary data.</text>
</comment>
<dbReference type="InterPro" id="IPR000835">
    <property type="entry name" value="HTH_MarR-typ"/>
</dbReference>
<dbReference type="Gene3D" id="1.10.10.10">
    <property type="entry name" value="Winged helix-like DNA-binding domain superfamily/Winged helix DNA-binding domain"/>
    <property type="match status" value="1"/>
</dbReference>
<feature type="domain" description="HTH marR-type" evidence="1">
    <location>
        <begin position="2"/>
        <end position="134"/>
    </location>
</feature>
<accession>A0A2T4UNX8</accession>
<dbReference type="AlphaFoldDB" id="A0A2T4UNX8"/>
<dbReference type="InterPro" id="IPR039422">
    <property type="entry name" value="MarR/SlyA-like"/>
</dbReference>
<dbReference type="PANTHER" id="PTHR33164">
    <property type="entry name" value="TRANSCRIPTIONAL REGULATOR, MARR FAMILY"/>
    <property type="match status" value="1"/>
</dbReference>
<proteinExistence type="predicted"/>
<dbReference type="GO" id="GO:0003700">
    <property type="term" value="F:DNA-binding transcription factor activity"/>
    <property type="evidence" value="ECO:0007669"/>
    <property type="project" value="InterPro"/>
</dbReference>
<evidence type="ECO:0000313" key="3">
    <source>
        <dbReference type="Proteomes" id="UP000241085"/>
    </source>
</evidence>
<name>A0A2T4UNX8_9MICO</name>
<dbReference type="PANTHER" id="PTHR33164:SF43">
    <property type="entry name" value="HTH-TYPE TRANSCRIPTIONAL REPRESSOR YETL"/>
    <property type="match status" value="1"/>
</dbReference>
<dbReference type="Pfam" id="PF12802">
    <property type="entry name" value="MarR_2"/>
    <property type="match status" value="1"/>
</dbReference>
<organism evidence="2 3">
    <name type="scientific">Rathayibacter caricis DSM 15933</name>
    <dbReference type="NCBI Taxonomy" id="1328867"/>
    <lineage>
        <taxon>Bacteria</taxon>
        <taxon>Bacillati</taxon>
        <taxon>Actinomycetota</taxon>
        <taxon>Actinomycetes</taxon>
        <taxon>Micrococcales</taxon>
        <taxon>Microbacteriaceae</taxon>
        <taxon>Rathayibacter</taxon>
    </lineage>
</organism>
<evidence type="ECO:0000313" key="2">
    <source>
        <dbReference type="EMBL" id="PTL71236.1"/>
    </source>
</evidence>
<dbReference type="PROSITE" id="PS50995">
    <property type="entry name" value="HTH_MARR_2"/>
    <property type="match status" value="1"/>
</dbReference>
<protein>
    <recommendedName>
        <fullName evidence="1">HTH marR-type domain-containing protein</fullName>
    </recommendedName>
</protein>
<dbReference type="InterPro" id="IPR036390">
    <property type="entry name" value="WH_DNA-bd_sf"/>
</dbReference>
<reference evidence="2 3" key="1">
    <citation type="submission" date="2018-03" db="EMBL/GenBank/DDBJ databases">
        <title>Bacteriophage NCPPB3778 and a type I-E CRISPR drive the evolution of the US Biological Select Agent, Rathayibacter toxicus.</title>
        <authorList>
            <person name="Davis E.W.II."/>
            <person name="Tabima J.F."/>
            <person name="Weisberg A.J."/>
            <person name="Dantas Lopes L."/>
            <person name="Wiseman M.S."/>
            <person name="Wiseman M.S."/>
            <person name="Pupko T."/>
            <person name="Belcher M.S."/>
            <person name="Sechler A.J."/>
            <person name="Tancos M.A."/>
            <person name="Schroeder B.K."/>
            <person name="Murray T.D."/>
            <person name="Luster D.G."/>
            <person name="Schneider W.L."/>
            <person name="Rogers E."/>
            <person name="Andreote F.D."/>
            <person name="Grunwald N.J."/>
            <person name="Putnam M.L."/>
            <person name="Chang J.H."/>
        </authorList>
    </citation>
    <scope>NUCLEOTIDE SEQUENCE [LARGE SCALE GENOMIC DNA]</scope>
    <source>
        <strain evidence="2 3">DSM 15933</strain>
    </source>
</reference>
<sequence>MQESLPGLLHEIVGLLDRSAAAILKRENGLSYRQYYVLSAIATLTQTTQRELAEHIGHSDAAVSRMIATLANAGLVTVAVDPDHRRRNLVELTPEGVVTEQQAGRLLNTALADLLTQHGIDESSLLHSAHQLRAALRGAGWAPRPLSLEP</sequence>
<dbReference type="EMBL" id="PZPL01000002">
    <property type="protein sequence ID" value="PTL71236.1"/>
    <property type="molecule type" value="Genomic_DNA"/>
</dbReference>
<keyword evidence="3" id="KW-1185">Reference proteome</keyword>
<dbReference type="SMART" id="SM00347">
    <property type="entry name" value="HTH_MARR"/>
    <property type="match status" value="1"/>
</dbReference>
<dbReference type="RefSeq" id="WP_107576043.1">
    <property type="nucleotide sequence ID" value="NZ_PZPL01000002.1"/>
</dbReference>
<gene>
    <name evidence="2" type="ORF">C1I63_18525</name>
</gene>
<dbReference type="SUPFAM" id="SSF46785">
    <property type="entry name" value="Winged helix' DNA-binding domain"/>
    <property type="match status" value="1"/>
</dbReference>
<evidence type="ECO:0000259" key="1">
    <source>
        <dbReference type="PROSITE" id="PS50995"/>
    </source>
</evidence>